<evidence type="ECO:0000259" key="6">
    <source>
        <dbReference type="Pfam" id="PF11861"/>
    </source>
</evidence>
<evidence type="ECO:0000256" key="2">
    <source>
        <dbReference type="ARBA" id="ARBA00022603"/>
    </source>
</evidence>
<proteinExistence type="inferred from homology"/>
<dbReference type="Pfam" id="PF11861">
    <property type="entry name" value="DUF3381"/>
    <property type="match status" value="1"/>
</dbReference>
<feature type="domain" description="DUF3381" evidence="6">
    <location>
        <begin position="221"/>
        <end position="270"/>
    </location>
</feature>
<dbReference type="PANTHER" id="PTHR10920:SF13">
    <property type="entry name" value="PRE-RRNA 2'-O-RIBOSE RNA METHYLTRANSFERASE FTSJ3"/>
    <property type="match status" value="1"/>
</dbReference>
<evidence type="ECO:0000256" key="3">
    <source>
        <dbReference type="ARBA" id="ARBA00022679"/>
    </source>
</evidence>
<dbReference type="SUPFAM" id="SSF53335">
    <property type="entry name" value="S-adenosyl-L-methionine-dependent methyltransferases"/>
    <property type="match status" value="1"/>
</dbReference>
<keyword evidence="2" id="KW-0489">Methyltransferase</keyword>
<dbReference type="InterPro" id="IPR024576">
    <property type="entry name" value="rRNA_MeTfrase_Spb1_DUF3381"/>
</dbReference>
<accession>A0ABQ7GGS2</accession>
<name>A0ABQ7GGS2_DUNSA</name>
<reference evidence="7" key="1">
    <citation type="submission" date="2017-08" db="EMBL/GenBank/DDBJ databases">
        <authorList>
            <person name="Polle J.E."/>
            <person name="Barry K."/>
            <person name="Cushman J."/>
            <person name="Schmutz J."/>
            <person name="Tran D."/>
            <person name="Hathwaick L.T."/>
            <person name="Yim W.C."/>
            <person name="Jenkins J."/>
            <person name="Mckie-Krisberg Z.M."/>
            <person name="Prochnik S."/>
            <person name="Lindquist E."/>
            <person name="Dockter R.B."/>
            <person name="Adam C."/>
            <person name="Molina H."/>
            <person name="Bunkerborg J."/>
            <person name="Jin E."/>
            <person name="Buchheim M."/>
            <person name="Magnuson J."/>
        </authorList>
    </citation>
    <scope>NUCLEOTIDE SEQUENCE</scope>
    <source>
        <strain evidence="7">CCAP 19/18</strain>
    </source>
</reference>
<dbReference type="InterPro" id="IPR002877">
    <property type="entry name" value="RNA_MeTrfase_FtsJ_dom"/>
</dbReference>
<keyword evidence="1" id="KW-0698">rRNA processing</keyword>
<keyword evidence="4" id="KW-0949">S-adenosyl-L-methionine</keyword>
<dbReference type="Pfam" id="PF01728">
    <property type="entry name" value="FtsJ"/>
    <property type="match status" value="1"/>
</dbReference>
<dbReference type="HAMAP" id="MF_01547">
    <property type="entry name" value="RNA_methyltr_E"/>
    <property type="match status" value="1"/>
</dbReference>
<keyword evidence="3" id="KW-0808">Transferase</keyword>
<sequence length="338" mass="36587">MVRLQWYRSRAAFKLVQLNRKYGLLGNCRALLDLCAAPGGWLQVAAQNMPMASLIVGVDLVPIKPIRGVKTMLGDITTQACRSGLKKLAGGSSFDVVVHDGAPNIGGAWTHEAYSQAALVLDSLRLATEFLAPKGTFVSKVFRSKDYNALLYACNQLFTKVESTKPTASRNASAEIFVVCQGYKAPAKIDPRLLDPRHLFQEVSDAPRVMGPEALLRQKIKQHRHRSGYEDGLSTMHKVVPALGFLAASAPVEMLGQVTQIALDGPGSWEAVPALPHAKDLKELAHLGDHKTLARVAEAPVLSEKQLEALEAAGSSEEEEVFDAKDGSMSAVKWTPLV</sequence>
<dbReference type="InterPro" id="IPR029063">
    <property type="entry name" value="SAM-dependent_MTases_sf"/>
</dbReference>
<comment type="caution">
    <text evidence="7">The sequence shown here is derived from an EMBL/GenBank/DDBJ whole genome shotgun (WGS) entry which is preliminary data.</text>
</comment>
<dbReference type="InterPro" id="IPR050082">
    <property type="entry name" value="RNA_methyltr_RlmE"/>
</dbReference>
<evidence type="ECO:0000256" key="1">
    <source>
        <dbReference type="ARBA" id="ARBA00022552"/>
    </source>
</evidence>
<feature type="domain" description="Ribosomal RNA methyltransferase FtsJ" evidence="5">
    <location>
        <begin position="7"/>
        <end position="183"/>
    </location>
</feature>
<evidence type="ECO:0000313" key="8">
    <source>
        <dbReference type="Proteomes" id="UP000815325"/>
    </source>
</evidence>
<evidence type="ECO:0000259" key="5">
    <source>
        <dbReference type="Pfam" id="PF01728"/>
    </source>
</evidence>
<dbReference type="InterPro" id="IPR015507">
    <property type="entry name" value="rRNA-MeTfrase_E"/>
</dbReference>
<keyword evidence="8" id="KW-1185">Reference proteome</keyword>
<evidence type="ECO:0000256" key="4">
    <source>
        <dbReference type="ARBA" id="ARBA00022691"/>
    </source>
</evidence>
<organism evidence="7 8">
    <name type="scientific">Dunaliella salina</name>
    <name type="common">Green alga</name>
    <name type="synonym">Protococcus salinus</name>
    <dbReference type="NCBI Taxonomy" id="3046"/>
    <lineage>
        <taxon>Eukaryota</taxon>
        <taxon>Viridiplantae</taxon>
        <taxon>Chlorophyta</taxon>
        <taxon>core chlorophytes</taxon>
        <taxon>Chlorophyceae</taxon>
        <taxon>CS clade</taxon>
        <taxon>Chlamydomonadales</taxon>
        <taxon>Dunaliellaceae</taxon>
        <taxon>Dunaliella</taxon>
    </lineage>
</organism>
<dbReference type="Gene3D" id="3.40.50.150">
    <property type="entry name" value="Vaccinia Virus protein VP39"/>
    <property type="match status" value="1"/>
</dbReference>
<dbReference type="EMBL" id="MU069790">
    <property type="protein sequence ID" value="KAF5833809.1"/>
    <property type="molecule type" value="Genomic_DNA"/>
</dbReference>
<evidence type="ECO:0000313" key="7">
    <source>
        <dbReference type="EMBL" id="KAF5833809.1"/>
    </source>
</evidence>
<protein>
    <submittedName>
        <fullName evidence="7">FtsJ-like methyltransferase-domain-containing protein</fullName>
    </submittedName>
</protein>
<dbReference type="Proteomes" id="UP000815325">
    <property type="component" value="Unassembled WGS sequence"/>
</dbReference>
<dbReference type="PANTHER" id="PTHR10920">
    <property type="entry name" value="RIBOSOMAL RNA METHYLTRANSFERASE"/>
    <property type="match status" value="1"/>
</dbReference>
<gene>
    <name evidence="7" type="ORF">DUNSADRAFT_9756</name>
</gene>